<accession>A0A317FBM9</accession>
<organism evidence="1 2">
    <name type="scientific">Falsiroseomonas bella</name>
    <dbReference type="NCBI Taxonomy" id="2184016"/>
    <lineage>
        <taxon>Bacteria</taxon>
        <taxon>Pseudomonadati</taxon>
        <taxon>Pseudomonadota</taxon>
        <taxon>Alphaproteobacteria</taxon>
        <taxon>Acetobacterales</taxon>
        <taxon>Roseomonadaceae</taxon>
        <taxon>Falsiroseomonas</taxon>
    </lineage>
</organism>
<dbReference type="Proteomes" id="UP000245765">
    <property type="component" value="Unassembled WGS sequence"/>
</dbReference>
<protein>
    <recommendedName>
        <fullName evidence="3">DUF922 domain-containing protein</fullName>
    </recommendedName>
</protein>
<dbReference type="RefSeq" id="WP_109871706.1">
    <property type="nucleotide sequence ID" value="NZ_QGNA01000004.1"/>
</dbReference>
<dbReference type="EMBL" id="QGNA01000004">
    <property type="protein sequence ID" value="PWS35339.1"/>
    <property type="molecule type" value="Genomic_DNA"/>
</dbReference>
<comment type="caution">
    <text evidence="1">The sequence shown here is derived from an EMBL/GenBank/DDBJ whole genome shotgun (WGS) entry which is preliminary data.</text>
</comment>
<name>A0A317FBM9_9PROT</name>
<dbReference type="OrthoDB" id="7261669at2"/>
<gene>
    <name evidence="1" type="ORF">DFH01_17035</name>
</gene>
<dbReference type="AlphaFoldDB" id="A0A317FBM9"/>
<evidence type="ECO:0008006" key="3">
    <source>
        <dbReference type="Google" id="ProtNLM"/>
    </source>
</evidence>
<keyword evidence="2" id="KW-1185">Reference proteome</keyword>
<evidence type="ECO:0000313" key="2">
    <source>
        <dbReference type="Proteomes" id="UP000245765"/>
    </source>
</evidence>
<reference evidence="2" key="1">
    <citation type="submission" date="2018-05" db="EMBL/GenBank/DDBJ databases">
        <authorList>
            <person name="Du Z."/>
            <person name="Wang X."/>
        </authorList>
    </citation>
    <scope>NUCLEOTIDE SEQUENCE [LARGE SCALE GENOMIC DNA]</scope>
    <source>
        <strain evidence="2">CQN31</strain>
    </source>
</reference>
<proteinExistence type="predicted"/>
<evidence type="ECO:0000313" key="1">
    <source>
        <dbReference type="EMBL" id="PWS35339.1"/>
    </source>
</evidence>
<sequence length="191" mass="21208">MDPEPRVLSPVPAATLRREAGGHDDGPFPHHLGLTVSRVEWRTDITARSRGTSRGPVCAVPAEVRLRLLHAEHTIRLAKEVPAGGCLAREVLAHERRHAELNRRTLRDAAAELRIALRAWANSVEMFAPDVATAAQLMQEDLSRALEPALARLRAAREEGHAAIDTAEEYRRLGRVCPTDQRRLRAALRVQ</sequence>